<protein>
    <submittedName>
        <fullName evidence="2">Phospholipid/cholesterol/gamma-HCH transport system permease protein</fullName>
    </submittedName>
</protein>
<dbReference type="RefSeq" id="WP_162849437.1">
    <property type="nucleotide sequence ID" value="NZ_JAUFPJ010000002.1"/>
</dbReference>
<dbReference type="Proteomes" id="UP000295357">
    <property type="component" value="Unassembled WGS sequence"/>
</dbReference>
<feature type="transmembrane region" description="Helical" evidence="1">
    <location>
        <begin position="362"/>
        <end position="384"/>
    </location>
</feature>
<reference evidence="2 3" key="1">
    <citation type="submission" date="2019-03" db="EMBL/GenBank/DDBJ databases">
        <title>Genomic Encyclopedia of Type Strains, Phase IV (KMG-IV): sequencing the most valuable type-strain genomes for metagenomic binning, comparative biology and taxonomic classification.</title>
        <authorList>
            <person name="Goeker M."/>
        </authorList>
    </citation>
    <scope>NUCLEOTIDE SEQUENCE [LARGE SCALE GENOMIC DNA]</scope>
    <source>
        <strain evidence="2 3">DSM 25082</strain>
    </source>
</reference>
<feature type="transmembrane region" description="Helical" evidence="1">
    <location>
        <begin position="135"/>
        <end position="158"/>
    </location>
</feature>
<feature type="transmembrane region" description="Helical" evidence="1">
    <location>
        <begin position="292"/>
        <end position="311"/>
    </location>
</feature>
<feature type="transmembrane region" description="Helical" evidence="1">
    <location>
        <begin position="323"/>
        <end position="342"/>
    </location>
</feature>
<keyword evidence="1" id="KW-1133">Transmembrane helix</keyword>
<organism evidence="2 3">
    <name type="scientific">Roseateles asaccharophilus</name>
    <dbReference type="NCBI Taxonomy" id="582607"/>
    <lineage>
        <taxon>Bacteria</taxon>
        <taxon>Pseudomonadati</taxon>
        <taxon>Pseudomonadota</taxon>
        <taxon>Betaproteobacteria</taxon>
        <taxon>Burkholderiales</taxon>
        <taxon>Sphaerotilaceae</taxon>
        <taxon>Roseateles</taxon>
    </lineage>
</organism>
<sequence>MEAVSTSSPVDANRCPGSLSLSEAEGARSTLKLHGVWRMVHLAELATLLEGFAIEPTRLPEQVDARELQDIDSASALLLLRWLRAAGLGGKPWHGLSPAQARIVEGVRRHLAHAQPVAPPGPSSALAQLGRSSSALAAVLLGHLNFLGASLLAGLDVLRGRQKLRLRELTVQIEQTGLMAIPVVALVTLLIGVVIAYLLGLQAEQYGASIFVVDGVAIGATREFAPIIVAVIVAGRSGAAFTAQLGSMRLTEEIDAIKTLGLDPMQVLVLPRVLALMLTLPLLVFVGDVMSILGGMLIAEPMLGITPAGYLARLRESLDLRHVWVGLIKAPVFALFIAVIGVRMGMTVGRDTRAVGAATTSTVVQGIVAVILLDAGFAVLLQALRW</sequence>
<proteinExistence type="predicted"/>
<dbReference type="AlphaFoldDB" id="A0A4R6NDJ6"/>
<feature type="transmembrane region" description="Helical" evidence="1">
    <location>
        <begin position="178"/>
        <end position="199"/>
    </location>
</feature>
<dbReference type="Pfam" id="PF02405">
    <property type="entry name" value="MlaE"/>
    <property type="match status" value="1"/>
</dbReference>
<gene>
    <name evidence="2" type="ORF">DFR39_102297</name>
</gene>
<evidence type="ECO:0000256" key="1">
    <source>
        <dbReference type="SAM" id="Phobius"/>
    </source>
</evidence>
<accession>A0A4R6NDJ6</accession>
<dbReference type="PANTHER" id="PTHR30188">
    <property type="entry name" value="ABC TRANSPORTER PERMEASE PROTEIN-RELATED"/>
    <property type="match status" value="1"/>
</dbReference>
<dbReference type="InterPro" id="IPR030802">
    <property type="entry name" value="Permease_MalE"/>
</dbReference>
<keyword evidence="3" id="KW-1185">Reference proteome</keyword>
<dbReference type="PANTHER" id="PTHR30188:SF3">
    <property type="entry name" value="ABC TRANSPORTER PERMEASE"/>
    <property type="match status" value="1"/>
</dbReference>
<dbReference type="GO" id="GO:0043190">
    <property type="term" value="C:ATP-binding cassette (ABC) transporter complex"/>
    <property type="evidence" value="ECO:0007669"/>
    <property type="project" value="InterPro"/>
</dbReference>
<dbReference type="GO" id="GO:0005548">
    <property type="term" value="F:phospholipid transporter activity"/>
    <property type="evidence" value="ECO:0007669"/>
    <property type="project" value="TreeGrafter"/>
</dbReference>
<dbReference type="EMBL" id="SNXE01000002">
    <property type="protein sequence ID" value="TDP11913.1"/>
    <property type="molecule type" value="Genomic_DNA"/>
</dbReference>
<keyword evidence="1" id="KW-0472">Membrane</keyword>
<evidence type="ECO:0000313" key="3">
    <source>
        <dbReference type="Proteomes" id="UP000295357"/>
    </source>
</evidence>
<evidence type="ECO:0000313" key="2">
    <source>
        <dbReference type="EMBL" id="TDP11913.1"/>
    </source>
</evidence>
<name>A0A4R6NDJ6_9BURK</name>
<feature type="transmembrane region" description="Helical" evidence="1">
    <location>
        <begin position="267"/>
        <end position="286"/>
    </location>
</feature>
<comment type="caution">
    <text evidence="2">The sequence shown here is derived from an EMBL/GenBank/DDBJ whole genome shotgun (WGS) entry which is preliminary data.</text>
</comment>
<keyword evidence="1" id="KW-0812">Transmembrane</keyword>